<dbReference type="SUPFAM" id="SSF75011">
    <property type="entry name" value="3-carboxy-cis,cis-mucoante lactonizing enzyme"/>
    <property type="match status" value="1"/>
</dbReference>
<dbReference type="GO" id="GO:0008430">
    <property type="term" value="F:selenium binding"/>
    <property type="evidence" value="ECO:0007669"/>
    <property type="project" value="InterPro"/>
</dbReference>
<evidence type="ECO:0000256" key="2">
    <source>
        <dbReference type="ARBA" id="ARBA00005606"/>
    </source>
</evidence>
<evidence type="ECO:0000256" key="1">
    <source>
        <dbReference type="ARBA" id="ARBA00005177"/>
    </source>
</evidence>
<dbReference type="InterPro" id="IPR015943">
    <property type="entry name" value="WD40/YVTN_repeat-like_dom_sf"/>
</dbReference>
<dbReference type="Gene3D" id="2.130.10.10">
    <property type="entry name" value="YVTN repeat-like/Quinoprotein amine dehydrogenase"/>
    <property type="match status" value="1"/>
</dbReference>
<reference evidence="7 8" key="1">
    <citation type="journal article" date="2019" name="Genome Biol. Evol.">
        <title>Insights into the evolution of the New World diploid cottons (Gossypium, subgenus Houzingenia) based on genome sequencing.</title>
        <authorList>
            <person name="Grover C.E."/>
            <person name="Arick M.A. 2nd"/>
            <person name="Thrash A."/>
            <person name="Conover J.L."/>
            <person name="Sanders W.S."/>
            <person name="Peterson D.G."/>
            <person name="Frelichowski J.E."/>
            <person name="Scheffler J.A."/>
            <person name="Scheffler B.E."/>
            <person name="Wendel J.F."/>
        </authorList>
    </citation>
    <scope>NUCLEOTIDE SEQUENCE [LARGE SCALE GENOMIC DNA]</scope>
    <source>
        <strain evidence="7">8</strain>
        <tissue evidence="7">Leaf</tissue>
    </source>
</reference>
<name>A0A7J9F4A0_9ROSI</name>
<protein>
    <recommendedName>
        <fullName evidence="4">Methanethiol oxidase</fullName>
        <ecNumber evidence="3">1.8.3.4</ecNumber>
    </recommendedName>
</protein>
<comment type="caution">
    <text evidence="7">The sequence shown here is derived from an EMBL/GenBank/DDBJ whole genome shotgun (WGS) entry which is preliminary data.</text>
</comment>
<comment type="similarity">
    <text evidence="2">Belongs to the selenium-binding protein family.</text>
</comment>
<dbReference type="InterPro" id="IPR008826">
    <property type="entry name" value="Se-bd"/>
</dbReference>
<evidence type="ECO:0000256" key="3">
    <source>
        <dbReference type="ARBA" id="ARBA00012510"/>
    </source>
</evidence>
<dbReference type="Pfam" id="PF05694">
    <property type="entry name" value="SBP56"/>
    <property type="match status" value="1"/>
</dbReference>
<dbReference type="AlphaFoldDB" id="A0A7J9F4A0"/>
<comment type="catalytic activity">
    <reaction evidence="6">
        <text>methanethiol + O2 + H2O = hydrogen sulfide + formaldehyde + H2O2 + H(+)</text>
        <dbReference type="Rhea" id="RHEA:11812"/>
        <dbReference type="ChEBI" id="CHEBI:15377"/>
        <dbReference type="ChEBI" id="CHEBI:15378"/>
        <dbReference type="ChEBI" id="CHEBI:15379"/>
        <dbReference type="ChEBI" id="CHEBI:16007"/>
        <dbReference type="ChEBI" id="CHEBI:16240"/>
        <dbReference type="ChEBI" id="CHEBI:16842"/>
        <dbReference type="ChEBI" id="CHEBI:29919"/>
        <dbReference type="EC" id="1.8.3.4"/>
    </reaction>
</comment>
<evidence type="ECO:0000313" key="8">
    <source>
        <dbReference type="Proteomes" id="UP000593568"/>
    </source>
</evidence>
<proteinExistence type="inferred from homology"/>
<evidence type="ECO:0000256" key="6">
    <source>
        <dbReference type="ARBA" id="ARBA00047539"/>
    </source>
</evidence>
<dbReference type="EMBL" id="JABEZW010000011">
    <property type="protein sequence ID" value="MBA0780011.1"/>
    <property type="molecule type" value="Genomic_DNA"/>
</dbReference>
<gene>
    <name evidence="7" type="ORF">Gotri_004158</name>
</gene>
<dbReference type="PANTHER" id="PTHR23300:SF0">
    <property type="entry name" value="METHANETHIOL OXIDASE"/>
    <property type="match status" value="1"/>
</dbReference>
<evidence type="ECO:0000256" key="4">
    <source>
        <dbReference type="ARBA" id="ARBA00015601"/>
    </source>
</evidence>
<dbReference type="Proteomes" id="UP000593568">
    <property type="component" value="Unassembled WGS sequence"/>
</dbReference>
<sequence length="509" mass="56684">MALIENMQDVFCVEDVACLRSLKLACESRFRHFIIEGDAQSESGIARKQERNKERFYAMVEGNGCCKLAGPGYGTPLEAMSGPREALIYVTCVYTGTGREKPDFLATVDVDPNSPTYSKVIHRLPVPYIGDELHHSGWNACSSCHGDPLADRCFLILPSLVSGRIYVVDTKTNPKAPSLHKVVQPDDIVKKTGLAYPHTSHCLASGDVMVSCLGDKDGNAKGNGFLLLDSQFNVKGRWEKPGHSPSFGYDFWYQPRHKTMISSSWGAPAAFTKGFNLQHIADGLYGRHLFVYSWPDGELKQTMDLGNTGLIPLEIRFLHEPSKDTGYVGCALSSNMVRFFKTQDGSWNHEVVAISVQPLKVQNWILPEMPGLITDFLISLDDRFLYFVNWLHGDGSPIVAVTEDGQTWQSNVPEIQGRSLRGGPQMIQLSLDGKRLYVTNSLFSTWDRQFYPELMEKGSHMLQIDVDTEKGGLKINPNFFVDFGAEPDGPSLAHEMRYPGGDCTSDIWI</sequence>
<dbReference type="EC" id="1.8.3.4" evidence="3"/>
<dbReference type="PANTHER" id="PTHR23300">
    <property type="entry name" value="METHANETHIOL OXIDASE"/>
    <property type="match status" value="1"/>
</dbReference>
<dbReference type="GO" id="GO:0018549">
    <property type="term" value="F:methanethiol oxidase activity"/>
    <property type="evidence" value="ECO:0007669"/>
    <property type="project" value="UniProtKB-EC"/>
</dbReference>
<accession>A0A7J9F4A0</accession>
<keyword evidence="5" id="KW-0711">Selenium</keyword>
<keyword evidence="8" id="KW-1185">Reference proteome</keyword>
<evidence type="ECO:0000256" key="5">
    <source>
        <dbReference type="ARBA" id="ARBA00023266"/>
    </source>
</evidence>
<organism evidence="7 8">
    <name type="scientific">Gossypium trilobum</name>
    <dbReference type="NCBI Taxonomy" id="34281"/>
    <lineage>
        <taxon>Eukaryota</taxon>
        <taxon>Viridiplantae</taxon>
        <taxon>Streptophyta</taxon>
        <taxon>Embryophyta</taxon>
        <taxon>Tracheophyta</taxon>
        <taxon>Spermatophyta</taxon>
        <taxon>Magnoliopsida</taxon>
        <taxon>eudicotyledons</taxon>
        <taxon>Gunneridae</taxon>
        <taxon>Pentapetalae</taxon>
        <taxon>rosids</taxon>
        <taxon>malvids</taxon>
        <taxon>Malvales</taxon>
        <taxon>Malvaceae</taxon>
        <taxon>Malvoideae</taxon>
        <taxon>Gossypium</taxon>
    </lineage>
</organism>
<comment type="pathway">
    <text evidence="1">Organosulfur degradation.</text>
</comment>
<evidence type="ECO:0000313" key="7">
    <source>
        <dbReference type="EMBL" id="MBA0780011.1"/>
    </source>
</evidence>